<comment type="caution">
    <text evidence="2">The sequence shown here is derived from an EMBL/GenBank/DDBJ whole genome shotgun (WGS) entry which is preliminary data.</text>
</comment>
<dbReference type="Pfam" id="PF01494">
    <property type="entry name" value="FAD_binding_3"/>
    <property type="match status" value="1"/>
</dbReference>
<accession>A0A927RH83</accession>
<name>A0A927RH83_9ACTN</name>
<dbReference type="Gene3D" id="3.50.50.60">
    <property type="entry name" value="FAD/NAD(P)-binding domain"/>
    <property type="match status" value="1"/>
</dbReference>
<evidence type="ECO:0000313" key="3">
    <source>
        <dbReference type="Proteomes" id="UP000638648"/>
    </source>
</evidence>
<evidence type="ECO:0000313" key="2">
    <source>
        <dbReference type="EMBL" id="MBE1604951.1"/>
    </source>
</evidence>
<reference evidence="2" key="1">
    <citation type="submission" date="2020-10" db="EMBL/GenBank/DDBJ databases">
        <title>Sequencing the genomes of 1000 actinobacteria strains.</title>
        <authorList>
            <person name="Klenk H.-P."/>
        </authorList>
    </citation>
    <scope>NUCLEOTIDE SEQUENCE</scope>
    <source>
        <strain evidence="2">DSM 45354</strain>
    </source>
</reference>
<dbReference type="InterPro" id="IPR051704">
    <property type="entry name" value="FAD_aromatic-hydroxylase"/>
</dbReference>
<dbReference type="SUPFAM" id="SSF51905">
    <property type="entry name" value="FAD/NAD(P)-binding domain"/>
    <property type="match status" value="1"/>
</dbReference>
<feature type="domain" description="FAD-binding" evidence="1">
    <location>
        <begin position="21"/>
        <end position="177"/>
    </location>
</feature>
<protein>
    <submittedName>
        <fullName evidence="2">2-polyprenyl-6-methoxyphenol hydroxylase-like FAD-dependent oxidoreductase</fullName>
    </submittedName>
</protein>
<organism evidence="2 3">
    <name type="scientific">Actinopolymorpha pittospori</name>
    <dbReference type="NCBI Taxonomy" id="648752"/>
    <lineage>
        <taxon>Bacteria</taxon>
        <taxon>Bacillati</taxon>
        <taxon>Actinomycetota</taxon>
        <taxon>Actinomycetes</taxon>
        <taxon>Propionibacteriales</taxon>
        <taxon>Actinopolymorphaceae</taxon>
        <taxon>Actinopolymorpha</taxon>
    </lineage>
</organism>
<proteinExistence type="predicted"/>
<keyword evidence="3" id="KW-1185">Reference proteome</keyword>
<dbReference type="RefSeq" id="WP_238361465.1">
    <property type="nucleotide sequence ID" value="NZ_BAABJL010000030.1"/>
</dbReference>
<dbReference type="AlphaFoldDB" id="A0A927RH83"/>
<dbReference type="InterPro" id="IPR036188">
    <property type="entry name" value="FAD/NAD-bd_sf"/>
</dbReference>
<dbReference type="Proteomes" id="UP000638648">
    <property type="component" value="Unassembled WGS sequence"/>
</dbReference>
<dbReference type="PANTHER" id="PTHR46865:SF2">
    <property type="entry name" value="MONOOXYGENASE"/>
    <property type="match status" value="1"/>
</dbReference>
<dbReference type="InterPro" id="IPR002938">
    <property type="entry name" value="FAD-bd"/>
</dbReference>
<dbReference type="Gene3D" id="3.30.9.10">
    <property type="entry name" value="D-Amino Acid Oxidase, subunit A, domain 2"/>
    <property type="match status" value="1"/>
</dbReference>
<gene>
    <name evidence="2" type="ORF">HEB94_001799</name>
</gene>
<dbReference type="PANTHER" id="PTHR46865">
    <property type="entry name" value="OXIDOREDUCTASE-RELATED"/>
    <property type="match status" value="1"/>
</dbReference>
<dbReference type="GO" id="GO:0071949">
    <property type="term" value="F:FAD binding"/>
    <property type="evidence" value="ECO:0007669"/>
    <property type="project" value="InterPro"/>
</dbReference>
<sequence length="413" mass="44427">MTMPSSTPSFMPSSAPLAGLRVLVSGAGVAGPALAYWLAHYGADTTVVEIAPALRASGFAVDFRGPTHLGVLEKMGVLEELRAAQTHGGAMRSVDEHGELIFELPAEFAGGDIEVYRRDLSRVLYERGADRVEYLFGDAIAALTETADGVRVDFSRGASRTFDLVVGADGLHSRVRRLAFGPEDRYVRHLGYYLAGWDMPNDLGVDTTPRQYNVPGRMASVAADQQDPARAGAFVVFASPPLRHDWRDLDQQKAAIADAFTGLGWHVPRLLDGLHQAPELYFDSISRVSAPNWVSGRVALLGDAAWGVTLGGMGVGAGLVGAYVLAGELAATGGDHRAAFAAYERRMRPYAGRWQRGASPGKFLAPSTSFGLWTRNSLFRTRLVRKMLVSSSKVLATDQALPDYPAYPDYAAA</sequence>
<dbReference type="PRINTS" id="PR00420">
    <property type="entry name" value="RNGMNOXGNASE"/>
</dbReference>
<evidence type="ECO:0000259" key="1">
    <source>
        <dbReference type="Pfam" id="PF01494"/>
    </source>
</evidence>
<dbReference type="EMBL" id="JADBEM010000001">
    <property type="protein sequence ID" value="MBE1604951.1"/>
    <property type="molecule type" value="Genomic_DNA"/>
</dbReference>